<dbReference type="Proteomes" id="UP000274922">
    <property type="component" value="Unassembled WGS sequence"/>
</dbReference>
<feature type="domain" description="AAA+ ATPase" evidence="11">
    <location>
        <begin position="32"/>
        <end position="187"/>
    </location>
</feature>
<dbReference type="GO" id="GO:0016887">
    <property type="term" value="F:ATP hydrolysis activity"/>
    <property type="evidence" value="ECO:0007669"/>
    <property type="project" value="InterPro"/>
</dbReference>
<gene>
    <name evidence="12" type="ORF">CXG81DRAFT_5637</name>
</gene>
<comment type="subunit">
    <text evidence="10">ORC is composed of six subunits.</text>
</comment>
<dbReference type="SMART" id="SM00382">
    <property type="entry name" value="AAA"/>
    <property type="match status" value="1"/>
</dbReference>
<dbReference type="FunFam" id="3.40.50.300:FF:000199">
    <property type="entry name" value="Origin recognition complex subunit 1"/>
    <property type="match status" value="1"/>
</dbReference>
<accession>A0A4V1IUC8</accession>
<evidence type="ECO:0000256" key="6">
    <source>
        <dbReference type="ARBA" id="ARBA00022840"/>
    </source>
</evidence>
<evidence type="ECO:0000256" key="10">
    <source>
        <dbReference type="RuleBase" id="RU365058"/>
    </source>
</evidence>
<dbReference type="InterPro" id="IPR027417">
    <property type="entry name" value="P-loop_NTPase"/>
</dbReference>
<dbReference type="OrthoDB" id="1926878at2759"/>
<dbReference type="InterPro" id="IPR050311">
    <property type="entry name" value="ORC1/CDC6"/>
</dbReference>
<keyword evidence="6 10" id="KW-0067">ATP-binding</keyword>
<feature type="non-terminal residue" evidence="12">
    <location>
        <position position="247"/>
    </location>
</feature>
<name>A0A4V1IUC8_9FUNG</name>
<evidence type="ECO:0000313" key="13">
    <source>
        <dbReference type="Proteomes" id="UP000274922"/>
    </source>
</evidence>
<dbReference type="Pfam" id="PF22606">
    <property type="entry name" value="Cdc6-ORC-like_ATPase_lid"/>
    <property type="match status" value="1"/>
</dbReference>
<dbReference type="Gene3D" id="1.10.8.60">
    <property type="match status" value="1"/>
</dbReference>
<evidence type="ECO:0000313" key="12">
    <source>
        <dbReference type="EMBL" id="RKP00109.1"/>
    </source>
</evidence>
<comment type="function">
    <text evidence="10">Component of the origin recognition complex (ORC) that binds origins of replication. DNA-binding is ATP-dependent, however specific DNA sequences that define origins of replication have not been identified so far. ORC is required to assemble the pre-replication complex necessary to initiate DNA replication.</text>
</comment>
<keyword evidence="4" id="KW-0479">Metal-binding</keyword>
<dbReference type="InterPro" id="IPR054425">
    <property type="entry name" value="Cdc6_ORC1-like_ATPase_lid"/>
</dbReference>
<evidence type="ECO:0000256" key="3">
    <source>
        <dbReference type="ARBA" id="ARBA00022705"/>
    </source>
</evidence>
<feature type="non-terminal residue" evidence="12">
    <location>
        <position position="1"/>
    </location>
</feature>
<evidence type="ECO:0000256" key="1">
    <source>
        <dbReference type="ARBA" id="ARBA00004123"/>
    </source>
</evidence>
<evidence type="ECO:0000256" key="5">
    <source>
        <dbReference type="ARBA" id="ARBA00022741"/>
    </source>
</evidence>
<comment type="subcellular location">
    <subcellularLocation>
        <location evidence="1 10">Nucleus</location>
    </subcellularLocation>
</comment>
<protein>
    <recommendedName>
        <fullName evidence="10">Origin recognition complex subunit 1</fullName>
    </recommendedName>
</protein>
<keyword evidence="3 10" id="KW-0235">DNA replication</keyword>
<dbReference type="Gene3D" id="3.40.50.300">
    <property type="entry name" value="P-loop containing nucleotide triphosphate hydrolases"/>
    <property type="match status" value="1"/>
</dbReference>
<keyword evidence="5 10" id="KW-0547">Nucleotide-binding</keyword>
<dbReference type="Pfam" id="PF00004">
    <property type="entry name" value="AAA"/>
    <property type="match status" value="1"/>
</dbReference>
<dbReference type="InterPro" id="IPR003959">
    <property type="entry name" value="ATPase_AAA_core"/>
</dbReference>
<reference evidence="13" key="1">
    <citation type="journal article" date="2018" name="Nat. Microbiol.">
        <title>Leveraging single-cell genomics to expand the fungal tree of life.</title>
        <authorList>
            <person name="Ahrendt S.R."/>
            <person name="Quandt C.A."/>
            <person name="Ciobanu D."/>
            <person name="Clum A."/>
            <person name="Salamov A."/>
            <person name="Andreopoulos B."/>
            <person name="Cheng J.F."/>
            <person name="Woyke T."/>
            <person name="Pelin A."/>
            <person name="Henrissat B."/>
            <person name="Reynolds N.K."/>
            <person name="Benny G.L."/>
            <person name="Smith M.E."/>
            <person name="James T.Y."/>
            <person name="Grigoriev I.V."/>
        </authorList>
    </citation>
    <scope>NUCLEOTIDE SEQUENCE [LARGE SCALE GENOMIC DNA]</scope>
    <source>
        <strain evidence="13">ATCC 52028</strain>
    </source>
</reference>
<dbReference type="GO" id="GO:0006270">
    <property type="term" value="P:DNA replication initiation"/>
    <property type="evidence" value="ECO:0007669"/>
    <property type="project" value="TreeGrafter"/>
</dbReference>
<dbReference type="SUPFAM" id="SSF52540">
    <property type="entry name" value="P-loop containing nucleoside triphosphate hydrolases"/>
    <property type="match status" value="1"/>
</dbReference>
<dbReference type="PANTHER" id="PTHR10763">
    <property type="entry name" value="CELL DIVISION CONTROL PROTEIN 6-RELATED"/>
    <property type="match status" value="1"/>
</dbReference>
<organism evidence="12 13">
    <name type="scientific">Caulochytrium protostelioides</name>
    <dbReference type="NCBI Taxonomy" id="1555241"/>
    <lineage>
        <taxon>Eukaryota</taxon>
        <taxon>Fungi</taxon>
        <taxon>Fungi incertae sedis</taxon>
        <taxon>Chytridiomycota</taxon>
        <taxon>Chytridiomycota incertae sedis</taxon>
        <taxon>Chytridiomycetes</taxon>
        <taxon>Caulochytriales</taxon>
        <taxon>Caulochytriaceae</taxon>
        <taxon>Caulochytrium</taxon>
    </lineage>
</organism>
<keyword evidence="7" id="KW-0460">Magnesium</keyword>
<dbReference type="EMBL" id="ML014235">
    <property type="protein sequence ID" value="RKP00109.1"/>
    <property type="molecule type" value="Genomic_DNA"/>
</dbReference>
<dbReference type="PANTHER" id="PTHR10763:SF23">
    <property type="entry name" value="ORIGIN RECOGNITION COMPLEX SUBUNIT 1"/>
    <property type="match status" value="1"/>
</dbReference>
<evidence type="ECO:0000256" key="4">
    <source>
        <dbReference type="ARBA" id="ARBA00022723"/>
    </source>
</evidence>
<evidence type="ECO:0000256" key="2">
    <source>
        <dbReference type="ARBA" id="ARBA00008398"/>
    </source>
</evidence>
<evidence type="ECO:0000256" key="9">
    <source>
        <dbReference type="ARBA" id="ARBA00023242"/>
    </source>
</evidence>
<keyword evidence="13" id="KW-1185">Reference proteome</keyword>
<sequence length="247" mass="27707">LHARAAPANLPCRENEYTEIYTFLYDHLVETTSGCMYISGVPGTGKTATVTEAVRALRRAYAEECFQYVELNGMRLADPSRAYSELWAALHDGQRLSPRHAQQKLSDEFTLAARTGGPPRARATVVLVDELDLLLTKRQDILYHFMDWPQYVGSRLIVLAVANTMDLLERHLSSRVSSRMGLARLVFQPYTHDQLQTILIHRLESAAADNATVFGTRALELCARRISAVSGDARRALDICRIALELF</sequence>
<dbReference type="AlphaFoldDB" id="A0A4V1IUC8"/>
<keyword evidence="9 10" id="KW-0539">Nucleus</keyword>
<comment type="similarity">
    <text evidence="2 10">Belongs to the ORC1 family.</text>
</comment>
<proteinExistence type="inferred from homology"/>
<dbReference type="STRING" id="1555241.A0A4V1IUC8"/>
<dbReference type="InterPro" id="IPR003593">
    <property type="entry name" value="AAA+_ATPase"/>
</dbReference>
<dbReference type="GO" id="GO:0046872">
    <property type="term" value="F:metal ion binding"/>
    <property type="evidence" value="ECO:0007669"/>
    <property type="project" value="UniProtKB-KW"/>
</dbReference>
<evidence type="ECO:0000256" key="8">
    <source>
        <dbReference type="ARBA" id="ARBA00023125"/>
    </source>
</evidence>
<dbReference type="GO" id="GO:0003688">
    <property type="term" value="F:DNA replication origin binding"/>
    <property type="evidence" value="ECO:0007669"/>
    <property type="project" value="TreeGrafter"/>
</dbReference>
<keyword evidence="8 10" id="KW-0238">DNA-binding</keyword>
<dbReference type="GO" id="GO:0005524">
    <property type="term" value="F:ATP binding"/>
    <property type="evidence" value="ECO:0007669"/>
    <property type="project" value="UniProtKB-KW"/>
</dbReference>
<dbReference type="GO" id="GO:0033314">
    <property type="term" value="P:mitotic DNA replication checkpoint signaling"/>
    <property type="evidence" value="ECO:0007669"/>
    <property type="project" value="TreeGrafter"/>
</dbReference>
<evidence type="ECO:0000259" key="11">
    <source>
        <dbReference type="SMART" id="SM00382"/>
    </source>
</evidence>
<evidence type="ECO:0000256" key="7">
    <source>
        <dbReference type="ARBA" id="ARBA00022842"/>
    </source>
</evidence>
<dbReference type="GO" id="GO:0005664">
    <property type="term" value="C:nuclear origin of replication recognition complex"/>
    <property type="evidence" value="ECO:0007669"/>
    <property type="project" value="TreeGrafter"/>
</dbReference>